<evidence type="ECO:0000313" key="2">
    <source>
        <dbReference type="Proteomes" id="UP000523007"/>
    </source>
</evidence>
<name>A0A7W7RGH3_9ACTN</name>
<evidence type="ECO:0000313" key="1">
    <source>
        <dbReference type="EMBL" id="MBB4931532.1"/>
    </source>
</evidence>
<accession>A0A7W7RGH3</accession>
<keyword evidence="2" id="KW-1185">Reference proteome</keyword>
<gene>
    <name evidence="1" type="ORF">F4561_002352</name>
</gene>
<reference evidence="1 2" key="1">
    <citation type="submission" date="2020-08" db="EMBL/GenBank/DDBJ databases">
        <title>Sequencing the genomes of 1000 actinobacteria strains.</title>
        <authorList>
            <person name="Klenk H.-P."/>
        </authorList>
    </citation>
    <scope>NUCLEOTIDE SEQUENCE [LARGE SCALE GENOMIC DNA]</scope>
    <source>
        <strain evidence="1 2">DSM 102030</strain>
    </source>
</reference>
<comment type="caution">
    <text evidence="1">The sequence shown here is derived from an EMBL/GenBank/DDBJ whole genome shotgun (WGS) entry which is preliminary data.</text>
</comment>
<dbReference type="RefSeq" id="WP_281384080.1">
    <property type="nucleotide sequence ID" value="NZ_JACHJT010000001.1"/>
</dbReference>
<proteinExistence type="predicted"/>
<dbReference type="EMBL" id="JACHJT010000001">
    <property type="protein sequence ID" value="MBB4931532.1"/>
    <property type="molecule type" value="Genomic_DNA"/>
</dbReference>
<organism evidence="1 2">
    <name type="scientific">Lipingzhangella halophila</name>
    <dbReference type="NCBI Taxonomy" id="1783352"/>
    <lineage>
        <taxon>Bacteria</taxon>
        <taxon>Bacillati</taxon>
        <taxon>Actinomycetota</taxon>
        <taxon>Actinomycetes</taxon>
        <taxon>Streptosporangiales</taxon>
        <taxon>Nocardiopsidaceae</taxon>
        <taxon>Lipingzhangella</taxon>
    </lineage>
</organism>
<protein>
    <submittedName>
        <fullName evidence="1">Uncharacterized protein</fullName>
    </submittedName>
</protein>
<dbReference type="AlphaFoldDB" id="A0A7W7RGH3"/>
<sequence>MVRPRLAIGALVRYLLARVRRLGDQVARIRVGLGSHRSELGQ</sequence>
<dbReference type="Proteomes" id="UP000523007">
    <property type="component" value="Unassembled WGS sequence"/>
</dbReference>